<proteinExistence type="predicted"/>
<evidence type="ECO:0000313" key="2">
    <source>
        <dbReference type="Proteomes" id="UP001203607"/>
    </source>
</evidence>
<reference evidence="1 2" key="1">
    <citation type="submission" date="2022-05" db="EMBL/GenBank/DDBJ databases">
        <authorList>
            <person name="Park J.-S."/>
        </authorList>
    </citation>
    <scope>NUCLEOTIDE SEQUENCE [LARGE SCALE GENOMIC DNA]</scope>
    <source>
        <strain evidence="1 2">2012CJ35-5</strain>
    </source>
</reference>
<comment type="caution">
    <text evidence="1">The sequence shown here is derived from an EMBL/GenBank/DDBJ whole genome shotgun (WGS) entry which is preliminary data.</text>
</comment>
<gene>
    <name evidence="1" type="ORF">M3P19_05145</name>
</gene>
<keyword evidence="2" id="KW-1185">Reference proteome</keyword>
<evidence type="ECO:0000313" key="1">
    <source>
        <dbReference type="EMBL" id="MCL6273384.1"/>
    </source>
</evidence>
<organism evidence="1 2">
    <name type="scientific">Flagellimonas spongiicola</name>
    <dbReference type="NCBI Taxonomy" id="2942208"/>
    <lineage>
        <taxon>Bacteria</taxon>
        <taxon>Pseudomonadati</taxon>
        <taxon>Bacteroidota</taxon>
        <taxon>Flavobacteriia</taxon>
        <taxon>Flavobacteriales</taxon>
        <taxon>Flavobacteriaceae</taxon>
        <taxon>Flagellimonas</taxon>
    </lineage>
</organism>
<dbReference type="Proteomes" id="UP001203607">
    <property type="component" value="Unassembled WGS sequence"/>
</dbReference>
<dbReference type="EMBL" id="JAMFMA010000001">
    <property type="protein sequence ID" value="MCL6273384.1"/>
    <property type="molecule type" value="Genomic_DNA"/>
</dbReference>
<sequence length="223" mass="26705">MNWINTLIPVVTLIIGWALSEFGKLSSERKNDRKNLKKLLFNLLEIRWLLKRDFEFKEELTTYIEKFEIKVEQKFGQDAAQGAHLIEPIITQILKEKLIRPNRIEEIENRIGSIVDNLSEIYPIFAYELTDVYRIRERIEGIECYFEEISERIEYVTPEMKEWAKPRISNELIKRLEEYILDISGKINRKTQKGIERILKESNDRVDDEEIDLFIDEYIQNFS</sequence>
<protein>
    <submittedName>
        <fullName evidence="1">Uncharacterized protein</fullName>
    </submittedName>
</protein>
<name>A0ABT0PPU5_9FLAO</name>
<accession>A0ABT0PPU5</accession>
<dbReference type="RefSeq" id="WP_249656561.1">
    <property type="nucleotide sequence ID" value="NZ_JAMFMA010000001.1"/>
</dbReference>